<evidence type="ECO:0000313" key="15">
    <source>
        <dbReference type="EMBL" id="OMJ87086.1"/>
    </source>
</evidence>
<dbReference type="OrthoDB" id="345735at2759"/>
<dbReference type="CDD" id="cd14007">
    <property type="entry name" value="STKc_Aurora"/>
    <property type="match status" value="1"/>
</dbReference>
<dbReference type="EC" id="2.7.11.1" evidence="11"/>
<protein>
    <recommendedName>
        <fullName evidence="11">Aurora kinase</fullName>
        <ecNumber evidence="11">2.7.11.1</ecNumber>
    </recommendedName>
</protein>
<keyword evidence="3 11" id="KW-0808">Transferase</keyword>
<evidence type="ECO:0000313" key="16">
    <source>
        <dbReference type="Proteomes" id="UP000187209"/>
    </source>
</evidence>
<comment type="catalytic activity">
    <reaction evidence="11">
        <text>L-threonyl-[protein] + ATP = O-phospho-L-threonyl-[protein] + ADP + H(+)</text>
        <dbReference type="Rhea" id="RHEA:46608"/>
        <dbReference type="Rhea" id="RHEA-COMP:11060"/>
        <dbReference type="Rhea" id="RHEA-COMP:11605"/>
        <dbReference type="ChEBI" id="CHEBI:15378"/>
        <dbReference type="ChEBI" id="CHEBI:30013"/>
        <dbReference type="ChEBI" id="CHEBI:30616"/>
        <dbReference type="ChEBI" id="CHEBI:61977"/>
        <dbReference type="ChEBI" id="CHEBI:456216"/>
        <dbReference type="EC" id="2.7.11.1"/>
    </reaction>
</comment>
<feature type="region of interest" description="Disordered" evidence="13">
    <location>
        <begin position="351"/>
        <end position="389"/>
    </location>
</feature>
<evidence type="ECO:0000256" key="6">
    <source>
        <dbReference type="ARBA" id="ARBA00022840"/>
    </source>
</evidence>
<dbReference type="InterPro" id="IPR008271">
    <property type="entry name" value="Ser/Thr_kinase_AS"/>
</dbReference>
<dbReference type="GO" id="GO:0005524">
    <property type="term" value="F:ATP binding"/>
    <property type="evidence" value="ECO:0007669"/>
    <property type="project" value="UniProtKB-UniRule"/>
</dbReference>
<dbReference type="PROSITE" id="PS00107">
    <property type="entry name" value="PROTEIN_KINASE_ATP"/>
    <property type="match status" value="1"/>
</dbReference>
<feature type="coiled-coil region" evidence="12">
    <location>
        <begin position="418"/>
        <end position="466"/>
    </location>
</feature>
<evidence type="ECO:0000256" key="5">
    <source>
        <dbReference type="ARBA" id="ARBA00022777"/>
    </source>
</evidence>
<keyword evidence="12" id="KW-0175">Coiled coil</keyword>
<dbReference type="PANTHER" id="PTHR24350">
    <property type="entry name" value="SERINE/THREONINE-PROTEIN KINASE IAL-RELATED"/>
    <property type="match status" value="1"/>
</dbReference>
<evidence type="ECO:0000256" key="1">
    <source>
        <dbReference type="ARBA" id="ARBA00011245"/>
    </source>
</evidence>
<dbReference type="Gene3D" id="1.10.510.10">
    <property type="entry name" value="Transferase(Phosphotransferase) domain 1"/>
    <property type="match status" value="1"/>
</dbReference>
<proteinExistence type="inferred from homology"/>
<evidence type="ECO:0000259" key="14">
    <source>
        <dbReference type="PROSITE" id="PS50011"/>
    </source>
</evidence>
<dbReference type="AlphaFoldDB" id="A0A1R2CDP2"/>
<dbReference type="InterPro" id="IPR017441">
    <property type="entry name" value="Protein_kinase_ATP_BS"/>
</dbReference>
<dbReference type="Proteomes" id="UP000187209">
    <property type="component" value="Unassembled WGS sequence"/>
</dbReference>
<evidence type="ECO:0000256" key="4">
    <source>
        <dbReference type="ARBA" id="ARBA00022741"/>
    </source>
</evidence>
<dbReference type="SUPFAM" id="SSF56112">
    <property type="entry name" value="Protein kinase-like (PK-like)"/>
    <property type="match status" value="1"/>
</dbReference>
<feature type="cross-link" description="Glycyl lysine isopeptide (Lys-Gly) (interchain with G-Cter in SUMO2)" evidence="9">
    <location>
        <position position="155"/>
    </location>
</feature>
<dbReference type="InterPro" id="IPR000719">
    <property type="entry name" value="Prot_kinase_dom"/>
</dbReference>
<evidence type="ECO:0000256" key="2">
    <source>
        <dbReference type="ARBA" id="ARBA00022527"/>
    </source>
</evidence>
<dbReference type="FunFam" id="3.30.200.20:FF:000042">
    <property type="entry name" value="Aurora kinase A"/>
    <property type="match status" value="1"/>
</dbReference>
<comment type="similarity">
    <text evidence="11">Belongs to the protein kinase superfamily. Ser/Thr protein kinase family. Aurora subfamily.</text>
</comment>
<feature type="binding site" evidence="8 10">
    <location>
        <position position="59"/>
    </location>
    <ligand>
        <name>ATP</name>
        <dbReference type="ChEBI" id="CHEBI:30616"/>
    </ligand>
</feature>
<gene>
    <name evidence="15" type="ORF">SteCoe_11234</name>
</gene>
<keyword evidence="4 8" id="KW-0547">Nucleotide-binding</keyword>
<evidence type="ECO:0000256" key="11">
    <source>
        <dbReference type="RuleBase" id="RU367134"/>
    </source>
</evidence>
<dbReference type="EMBL" id="MPUH01000186">
    <property type="protein sequence ID" value="OMJ87086.1"/>
    <property type="molecule type" value="Genomic_DNA"/>
</dbReference>
<dbReference type="InterPro" id="IPR030616">
    <property type="entry name" value="Aur-like"/>
</dbReference>
<keyword evidence="5 11" id="KW-0418">Kinase</keyword>
<feature type="active site" description="Proton acceptor" evidence="7">
    <location>
        <position position="153"/>
    </location>
</feature>
<reference evidence="15 16" key="1">
    <citation type="submission" date="2016-11" db="EMBL/GenBank/DDBJ databases">
        <title>The macronuclear genome of Stentor coeruleus: a giant cell with tiny introns.</title>
        <authorList>
            <person name="Slabodnick M."/>
            <person name="Ruby J.G."/>
            <person name="Reiff S.B."/>
            <person name="Swart E.C."/>
            <person name="Gosai S."/>
            <person name="Prabakaran S."/>
            <person name="Witkowska E."/>
            <person name="Larue G.E."/>
            <person name="Fisher S."/>
            <person name="Freeman R.M."/>
            <person name="Gunawardena J."/>
            <person name="Chu W."/>
            <person name="Stover N.A."/>
            <person name="Gregory B.D."/>
            <person name="Nowacki M."/>
            <person name="Derisi J."/>
            <person name="Roy S.W."/>
            <person name="Marshall W.F."/>
            <person name="Sood P."/>
        </authorList>
    </citation>
    <scope>NUCLEOTIDE SEQUENCE [LARGE SCALE GENOMIC DNA]</scope>
    <source>
        <strain evidence="15">WM001</strain>
    </source>
</reference>
<dbReference type="PROSITE" id="PS00108">
    <property type="entry name" value="PROTEIN_KINASE_ST"/>
    <property type="match status" value="1"/>
</dbReference>
<comment type="catalytic activity">
    <reaction evidence="11">
        <text>L-seryl-[protein] + ATP = O-phospho-L-seryl-[protein] + ADP + H(+)</text>
        <dbReference type="Rhea" id="RHEA:17989"/>
        <dbReference type="Rhea" id="RHEA-COMP:9863"/>
        <dbReference type="Rhea" id="RHEA-COMP:11604"/>
        <dbReference type="ChEBI" id="CHEBI:15378"/>
        <dbReference type="ChEBI" id="CHEBI:29999"/>
        <dbReference type="ChEBI" id="CHEBI:30616"/>
        <dbReference type="ChEBI" id="CHEBI:83421"/>
        <dbReference type="ChEBI" id="CHEBI:456216"/>
        <dbReference type="EC" id="2.7.11.1"/>
    </reaction>
</comment>
<dbReference type="InterPro" id="IPR011009">
    <property type="entry name" value="Kinase-like_dom_sf"/>
</dbReference>
<accession>A0A1R2CDP2</accession>
<evidence type="ECO:0000256" key="7">
    <source>
        <dbReference type="PIRSR" id="PIRSR630616-1"/>
    </source>
</evidence>
<comment type="caution">
    <text evidence="15">The sequence shown here is derived from an EMBL/GenBank/DDBJ whole genome shotgun (WGS) entry which is preliminary data.</text>
</comment>
<organism evidence="15 16">
    <name type="scientific">Stentor coeruleus</name>
    <dbReference type="NCBI Taxonomy" id="5963"/>
    <lineage>
        <taxon>Eukaryota</taxon>
        <taxon>Sar</taxon>
        <taxon>Alveolata</taxon>
        <taxon>Ciliophora</taxon>
        <taxon>Postciliodesmatophora</taxon>
        <taxon>Heterotrichea</taxon>
        <taxon>Heterotrichida</taxon>
        <taxon>Stentoridae</taxon>
        <taxon>Stentor</taxon>
    </lineage>
</organism>
<keyword evidence="16" id="KW-1185">Reference proteome</keyword>
<dbReference type="FunFam" id="1.10.510.10:FF:000571">
    <property type="entry name" value="Maternal embryonic leucine zipper kinase"/>
    <property type="match status" value="1"/>
</dbReference>
<sequence>MNSRKTFTKILFDSPSIISGEESEIKKNDFEFEKKLGDGAFGHVWKVRHRLTKEVYALKQVAKEKVIKMQNQFRREVYIMYNLNHNHIAKLYNHFEDEKNFFLIMEFAEGGNLFHRLHRQKHFMECEAAQYFREVLLAVDYLHSHIPAIIHRDIKPENILLDKDGRVKLTDFGWSNYYIEEEEPRTTICGTPEYLPPEMVEQRTHDTSADVWCLGVLLYEMLVGHTPFKSQAKKNMLLNISMCKPKFPLSFPPQAKDLISRMLVKNTAERLKIKEIQEHSWLVSIPEMKETTKQFYSQIPLPQYHESIPADFKCYKVIGEIKKEEVKEIKFSSPPTTPRVKQNHAYQLKHSNTLASPDKSQLNKNNTEIKSPNNAVEQKSGKGSSSVSNFTLSDSELTLSDSEEAKDGVEDSACRESIRVLANNIEEKQSEIKTKKNLIQDIDKDIKDAQDTLKKLIGKIQEKNSEFSSIQTQENITKSKLADLKAEMEELFIFSDSELYSSKMHTMQKHLIEISGICGVYKKNVENLKEKIKEHEILTYEKLRELKISADELSLIKNDQKSLKKSPRVMSILDETVKTLPLCQNESLFIEALKDIKGHVSENIQKFVNSTEAKDFENKIKGSLKDLEKKTHKYEMKIQDLKQDFEEKKSTMIIDAKNRRDAIVKETKRSAEYVLANFYESNKAMKNSLREELNISRELEHKYPINTQDFDNVYKKYIMLKNYRSKVYNNLKKARSTHFDLREKRRKKQNQLVKYKLSETVN</sequence>
<dbReference type="GO" id="GO:0004674">
    <property type="term" value="F:protein serine/threonine kinase activity"/>
    <property type="evidence" value="ECO:0007669"/>
    <property type="project" value="UniProtKB-KW"/>
</dbReference>
<dbReference type="SMART" id="SM00220">
    <property type="entry name" value="S_TKc"/>
    <property type="match status" value="1"/>
</dbReference>
<evidence type="ECO:0000256" key="10">
    <source>
        <dbReference type="PROSITE-ProRule" id="PRU10141"/>
    </source>
</evidence>
<evidence type="ECO:0000256" key="3">
    <source>
        <dbReference type="ARBA" id="ARBA00022679"/>
    </source>
</evidence>
<comment type="subunit">
    <text evidence="1">Monomer.</text>
</comment>
<name>A0A1R2CDP2_9CILI</name>
<evidence type="ECO:0000256" key="8">
    <source>
        <dbReference type="PIRSR" id="PIRSR630616-2"/>
    </source>
</evidence>
<evidence type="ECO:0000256" key="13">
    <source>
        <dbReference type="SAM" id="MobiDB-lite"/>
    </source>
</evidence>
<feature type="binding site" evidence="8">
    <location>
        <begin position="106"/>
        <end position="108"/>
    </location>
    <ligand>
        <name>ATP</name>
        <dbReference type="ChEBI" id="CHEBI:30616"/>
    </ligand>
</feature>
<keyword evidence="2 11" id="KW-0723">Serine/threonine-protein kinase</keyword>
<evidence type="ECO:0000256" key="12">
    <source>
        <dbReference type="SAM" id="Coils"/>
    </source>
</evidence>
<feature type="binding site" evidence="8">
    <location>
        <position position="171"/>
    </location>
    <ligand>
        <name>ATP</name>
        <dbReference type="ChEBI" id="CHEBI:30616"/>
    </ligand>
</feature>
<dbReference type="Pfam" id="PF00069">
    <property type="entry name" value="Pkinase"/>
    <property type="match status" value="1"/>
</dbReference>
<dbReference type="PROSITE" id="PS50011">
    <property type="entry name" value="PROTEIN_KINASE_DOM"/>
    <property type="match status" value="1"/>
</dbReference>
<feature type="binding site" evidence="8">
    <location>
        <begin position="157"/>
        <end position="158"/>
    </location>
    <ligand>
        <name>ATP</name>
        <dbReference type="ChEBI" id="CHEBI:30616"/>
    </ligand>
</feature>
<evidence type="ECO:0000256" key="9">
    <source>
        <dbReference type="PIRSR" id="PIRSR630616-3"/>
    </source>
</evidence>
<feature type="domain" description="Protein kinase" evidence="14">
    <location>
        <begin position="30"/>
        <end position="282"/>
    </location>
</feature>
<keyword evidence="6 8" id="KW-0067">ATP-binding</keyword>